<sequence>MVKVIVAGVNSGLGLEVIDALSEGKHKVLSLGKLEIQKYLANLNKDKQVLEYTLFQIGQLFEYVAGFCALSKQVSVNQFKTAVDDTITAGKGPGRGAYLCMEQQLLVA</sequence>
<proteinExistence type="predicted"/>
<protein>
    <recommendedName>
        <fullName evidence="3">NmrA-like domain-containing protein</fullName>
    </recommendedName>
</protein>
<accession>A0ABP0CPX7</accession>
<keyword evidence="2" id="KW-1185">Reference proteome</keyword>
<evidence type="ECO:0008006" key="3">
    <source>
        <dbReference type="Google" id="ProtNLM"/>
    </source>
</evidence>
<name>A0ABP0CPX7_9PEZI</name>
<gene>
    <name evidence="1" type="ORF">SCUCBS95973_008844</name>
</gene>
<dbReference type="EMBL" id="CAWUHB010000081">
    <property type="protein sequence ID" value="CAK7234172.1"/>
    <property type="molecule type" value="Genomic_DNA"/>
</dbReference>
<evidence type="ECO:0000313" key="1">
    <source>
        <dbReference type="EMBL" id="CAK7234172.1"/>
    </source>
</evidence>
<dbReference type="Proteomes" id="UP001642405">
    <property type="component" value="Unassembled WGS sequence"/>
</dbReference>
<reference evidence="1 2" key="1">
    <citation type="submission" date="2024-01" db="EMBL/GenBank/DDBJ databases">
        <authorList>
            <person name="Allen C."/>
            <person name="Tagirdzhanova G."/>
        </authorList>
    </citation>
    <scope>NUCLEOTIDE SEQUENCE [LARGE SCALE GENOMIC DNA]</scope>
</reference>
<comment type="caution">
    <text evidence="1">The sequence shown here is derived from an EMBL/GenBank/DDBJ whole genome shotgun (WGS) entry which is preliminary data.</text>
</comment>
<organism evidence="1 2">
    <name type="scientific">Sporothrix curviconia</name>
    <dbReference type="NCBI Taxonomy" id="1260050"/>
    <lineage>
        <taxon>Eukaryota</taxon>
        <taxon>Fungi</taxon>
        <taxon>Dikarya</taxon>
        <taxon>Ascomycota</taxon>
        <taxon>Pezizomycotina</taxon>
        <taxon>Sordariomycetes</taxon>
        <taxon>Sordariomycetidae</taxon>
        <taxon>Ophiostomatales</taxon>
        <taxon>Ophiostomataceae</taxon>
        <taxon>Sporothrix</taxon>
    </lineage>
</organism>
<evidence type="ECO:0000313" key="2">
    <source>
        <dbReference type="Proteomes" id="UP001642405"/>
    </source>
</evidence>